<comment type="caution">
    <text evidence="1">The sequence shown here is derived from an EMBL/GenBank/DDBJ whole genome shotgun (WGS) entry which is preliminary data.</text>
</comment>
<organism evidence="1">
    <name type="scientific">bioreactor metagenome</name>
    <dbReference type="NCBI Taxonomy" id="1076179"/>
    <lineage>
        <taxon>unclassified sequences</taxon>
        <taxon>metagenomes</taxon>
        <taxon>ecological metagenomes</taxon>
    </lineage>
</organism>
<proteinExistence type="predicted"/>
<sequence>MVFHHRVVEHLAALADVRTAELHYQLAHLDYELVARRFEHYAVESPVRFSRLRLVGQLKLPVFVERAPRRCLFILRGLGGGERHVGLFKHQPELIKLLCA</sequence>
<gene>
    <name evidence="1" type="ORF">SDC9_157475</name>
</gene>
<evidence type="ECO:0000313" key="1">
    <source>
        <dbReference type="EMBL" id="MPN10180.1"/>
    </source>
</evidence>
<reference evidence="1" key="1">
    <citation type="submission" date="2019-08" db="EMBL/GenBank/DDBJ databases">
        <authorList>
            <person name="Kucharzyk K."/>
            <person name="Murdoch R.W."/>
            <person name="Higgins S."/>
            <person name="Loffler F."/>
        </authorList>
    </citation>
    <scope>NUCLEOTIDE SEQUENCE</scope>
</reference>
<dbReference type="AlphaFoldDB" id="A0A645F8E5"/>
<protein>
    <submittedName>
        <fullName evidence="1">Uncharacterized protein</fullName>
    </submittedName>
</protein>
<dbReference type="EMBL" id="VSSQ01056333">
    <property type="protein sequence ID" value="MPN10180.1"/>
    <property type="molecule type" value="Genomic_DNA"/>
</dbReference>
<accession>A0A645F8E5</accession>
<name>A0A645F8E5_9ZZZZ</name>